<sequence length="116" mass="12848">MPAPVVRLFRKGELKKTGAACSREQAVVGGRYRWGKCVSRKFASQIAAERANRDYMSQYDIIISSLPGHQRRVGAQRSAHVQKQISLELEAGSSSKRGDYNLIVGVDTMMSHPLAE</sequence>
<accession>G8YM86</accession>
<proteinExistence type="predicted"/>
<dbReference type="AlphaFoldDB" id="G8YM86"/>
<evidence type="ECO:0000313" key="1">
    <source>
        <dbReference type="EMBL" id="CCE88482.1"/>
    </source>
</evidence>
<name>G8YM86_PICSO</name>
<dbReference type="InParanoid" id="G8YM86"/>
<dbReference type="EMBL" id="FO082054">
    <property type="protein sequence ID" value="CCE88482.1"/>
    <property type="molecule type" value="Genomic_DNA"/>
</dbReference>
<reference evidence="1 2" key="1">
    <citation type="journal article" date="2012" name="G3 (Bethesda)">
        <title>Pichia sorbitophila, an interspecies yeast hybrid reveals early steps of genome resolution following polyploidization.</title>
        <authorList>
            <person name="Leh Louis V."/>
            <person name="Despons L."/>
            <person name="Friedrich A."/>
            <person name="Martin T."/>
            <person name="Durrens P."/>
            <person name="Casaregola S."/>
            <person name="Neuveglise C."/>
            <person name="Fairhead C."/>
            <person name="Marck C."/>
            <person name="Cruz J.A."/>
            <person name="Straub M.L."/>
            <person name="Kugler V."/>
            <person name="Sacerdot C."/>
            <person name="Uzunov Z."/>
            <person name="Thierry A."/>
            <person name="Weiss S."/>
            <person name="Bleykasten C."/>
            <person name="De Montigny J."/>
            <person name="Jacques N."/>
            <person name="Jung P."/>
            <person name="Lemaire M."/>
            <person name="Mallet S."/>
            <person name="Morel G."/>
            <person name="Richard G.F."/>
            <person name="Sarkar A."/>
            <person name="Savel G."/>
            <person name="Schacherer J."/>
            <person name="Seret M.L."/>
            <person name="Talla E."/>
            <person name="Samson G."/>
            <person name="Jubin C."/>
            <person name="Poulain J."/>
            <person name="Vacherie B."/>
            <person name="Barbe V."/>
            <person name="Pelletier E."/>
            <person name="Sherman D.J."/>
            <person name="Westhof E."/>
            <person name="Weissenbach J."/>
            <person name="Baret P.V."/>
            <person name="Wincker P."/>
            <person name="Gaillardin C."/>
            <person name="Dujon B."/>
            <person name="Souciet J.L."/>
        </authorList>
    </citation>
    <scope>NUCLEOTIDE SEQUENCE [LARGE SCALE GENOMIC DNA]</scope>
    <source>
        <strain evidence="2">ATCC MYA-4447 / BCRC 22081 / CBS 7064 / NBRC 10061 / NRRL Y-12695</strain>
    </source>
</reference>
<keyword evidence="2" id="KW-1185">Reference proteome</keyword>
<gene>
    <name evidence="1" type="primary">Piso0_001989</name>
    <name evidence="1" type="ORF">GNLVRS01_PISO0F02315g</name>
</gene>
<dbReference type="Proteomes" id="UP000005222">
    <property type="component" value="Chromosome F"/>
</dbReference>
<protein>
    <submittedName>
        <fullName evidence="1">Piso0_001989 protein</fullName>
    </submittedName>
</protein>
<evidence type="ECO:0000313" key="2">
    <source>
        <dbReference type="Proteomes" id="UP000005222"/>
    </source>
</evidence>
<organism evidence="1 2">
    <name type="scientific">Pichia sorbitophila (strain ATCC MYA-4447 / BCRC 22081 / CBS 7064 / NBRC 10061 / NRRL Y-12695)</name>
    <name type="common">Hybrid yeast</name>
    <dbReference type="NCBI Taxonomy" id="559304"/>
    <lineage>
        <taxon>Eukaryota</taxon>
        <taxon>Fungi</taxon>
        <taxon>Dikarya</taxon>
        <taxon>Ascomycota</taxon>
        <taxon>Saccharomycotina</taxon>
        <taxon>Pichiomycetes</taxon>
        <taxon>Debaryomycetaceae</taxon>
        <taxon>Millerozyma</taxon>
    </lineage>
</organism>
<dbReference type="HOGENOM" id="CLU_2097700_0_0_1"/>